<organism evidence="2 3">
    <name type="scientific">Muriicola jejuensis</name>
    <dbReference type="NCBI Taxonomy" id="504488"/>
    <lineage>
        <taxon>Bacteria</taxon>
        <taxon>Pseudomonadati</taxon>
        <taxon>Bacteroidota</taxon>
        <taxon>Flavobacteriia</taxon>
        <taxon>Flavobacteriales</taxon>
        <taxon>Flavobacteriaceae</taxon>
        <taxon>Muriicola</taxon>
    </lineage>
</organism>
<reference evidence="2 3" key="1">
    <citation type="submission" date="2020-01" db="EMBL/GenBank/DDBJ databases">
        <title>Muriicola jejuensis KCTC 22299.</title>
        <authorList>
            <person name="Wang G."/>
        </authorList>
    </citation>
    <scope>NUCLEOTIDE SEQUENCE [LARGE SCALE GENOMIC DNA]</scope>
    <source>
        <strain evidence="2 3">KCTC 22299</strain>
    </source>
</reference>
<dbReference type="SUPFAM" id="SSF51658">
    <property type="entry name" value="Xylose isomerase-like"/>
    <property type="match status" value="1"/>
</dbReference>
<protein>
    <submittedName>
        <fullName evidence="2">TIM barrel protein</fullName>
    </submittedName>
</protein>
<dbReference type="Pfam" id="PF01261">
    <property type="entry name" value="AP_endonuc_2"/>
    <property type="match status" value="1"/>
</dbReference>
<name>A0A6P0U909_9FLAO</name>
<evidence type="ECO:0000313" key="2">
    <source>
        <dbReference type="EMBL" id="NER09567.1"/>
    </source>
</evidence>
<accession>A0A6P0U909</accession>
<dbReference type="PANTHER" id="PTHR12110:SF41">
    <property type="entry name" value="INOSOSE DEHYDRATASE"/>
    <property type="match status" value="1"/>
</dbReference>
<dbReference type="AlphaFoldDB" id="A0A6P0U909"/>
<gene>
    <name evidence="2" type="ORF">GWK09_03495</name>
</gene>
<dbReference type="InterPro" id="IPR036237">
    <property type="entry name" value="Xyl_isomerase-like_sf"/>
</dbReference>
<dbReference type="Gene3D" id="3.20.20.150">
    <property type="entry name" value="Divalent-metal-dependent TIM barrel enzymes"/>
    <property type="match status" value="1"/>
</dbReference>
<feature type="domain" description="Xylose isomerase-like TIM barrel" evidence="1">
    <location>
        <begin position="57"/>
        <end position="317"/>
    </location>
</feature>
<dbReference type="InterPro" id="IPR013022">
    <property type="entry name" value="Xyl_isomerase-like_TIM-brl"/>
</dbReference>
<comment type="caution">
    <text evidence="2">The sequence shown here is derived from an EMBL/GenBank/DDBJ whole genome shotgun (WGS) entry which is preliminary data.</text>
</comment>
<proteinExistence type="predicted"/>
<dbReference type="Proteomes" id="UP000468443">
    <property type="component" value="Unassembled WGS sequence"/>
</dbReference>
<dbReference type="InterPro" id="IPR050312">
    <property type="entry name" value="IolE/XylAMocC-like"/>
</dbReference>
<dbReference type="PANTHER" id="PTHR12110">
    <property type="entry name" value="HYDROXYPYRUVATE ISOMERASE"/>
    <property type="match status" value="1"/>
</dbReference>
<sequence>MIRRDFILNTTLTAGAVLALGAGACAPGRELNSIGIQLFSLPKSLEKDLEGSLEMLSRMGYREVELYGPFPFSSESARARWERVTPALGFSGSGFFGRPILEFATLLKQYGLRATSSHIDLETLQTRMTEVGEAARTLGLDCMGISAIPEEKRNSLDDYRRMAEEFNIIGEKAKKEGFKFIYHNHGYGLQEVEGVIPFDLILERTDHGLVFFEMDIYWTSAGGADPIQYLRSYPGRYLAMHLKDMKESVTFSGDGGTSDQWIELFPYMTTVGNGVLDIRSIVQEAQKAGVKHFFVEQDTVQAPEIALKESIDFLKKL</sequence>
<evidence type="ECO:0000259" key="1">
    <source>
        <dbReference type="Pfam" id="PF01261"/>
    </source>
</evidence>
<dbReference type="PROSITE" id="PS51257">
    <property type="entry name" value="PROKAR_LIPOPROTEIN"/>
    <property type="match status" value="1"/>
</dbReference>
<evidence type="ECO:0000313" key="3">
    <source>
        <dbReference type="Proteomes" id="UP000468443"/>
    </source>
</evidence>
<dbReference type="RefSeq" id="WP_163691615.1">
    <property type="nucleotide sequence ID" value="NZ_FXTW01000001.1"/>
</dbReference>
<keyword evidence="3" id="KW-1185">Reference proteome</keyword>
<dbReference type="EMBL" id="JAABOP010000001">
    <property type="protein sequence ID" value="NER09567.1"/>
    <property type="molecule type" value="Genomic_DNA"/>
</dbReference>